<sequence>MIPCYSFNLNFLL</sequence>
<accession>A0A2P2QD22</accession>
<organism evidence="1">
    <name type="scientific">Rhizophora mucronata</name>
    <name type="common">Asiatic mangrove</name>
    <dbReference type="NCBI Taxonomy" id="61149"/>
    <lineage>
        <taxon>Eukaryota</taxon>
        <taxon>Viridiplantae</taxon>
        <taxon>Streptophyta</taxon>
        <taxon>Embryophyta</taxon>
        <taxon>Tracheophyta</taxon>
        <taxon>Spermatophyta</taxon>
        <taxon>Magnoliopsida</taxon>
        <taxon>eudicotyledons</taxon>
        <taxon>Gunneridae</taxon>
        <taxon>Pentapetalae</taxon>
        <taxon>rosids</taxon>
        <taxon>fabids</taxon>
        <taxon>Malpighiales</taxon>
        <taxon>Rhizophoraceae</taxon>
        <taxon>Rhizophora</taxon>
    </lineage>
</organism>
<reference evidence="1" key="1">
    <citation type="submission" date="2018-02" db="EMBL/GenBank/DDBJ databases">
        <title>Rhizophora mucronata_Transcriptome.</title>
        <authorList>
            <person name="Meera S.P."/>
            <person name="Sreeshan A."/>
            <person name="Augustine A."/>
        </authorList>
    </citation>
    <scope>NUCLEOTIDE SEQUENCE</scope>
    <source>
        <tissue evidence="1">Leaf</tissue>
    </source>
</reference>
<evidence type="ECO:0000313" key="1">
    <source>
        <dbReference type="EMBL" id="MBX64833.1"/>
    </source>
</evidence>
<protein>
    <submittedName>
        <fullName evidence="1">Uncharacterized protein</fullName>
    </submittedName>
</protein>
<proteinExistence type="predicted"/>
<dbReference type="EMBL" id="GGEC01084349">
    <property type="protein sequence ID" value="MBX64833.1"/>
    <property type="molecule type" value="Transcribed_RNA"/>
</dbReference>
<name>A0A2P2QD22_RHIMU</name>